<evidence type="ECO:0000256" key="5">
    <source>
        <dbReference type="ARBA" id="ARBA00039314"/>
    </source>
</evidence>
<evidence type="ECO:0000313" key="14">
    <source>
        <dbReference type="Proteomes" id="UP000236743"/>
    </source>
</evidence>
<evidence type="ECO:0000256" key="6">
    <source>
        <dbReference type="ARBA" id="ARBA00041520"/>
    </source>
</evidence>
<dbReference type="EC" id="3.1.1.93" evidence="4"/>
<keyword evidence="2" id="KW-0378">Hydrolase</keyword>
<proteinExistence type="predicted"/>
<evidence type="ECO:0000313" key="13">
    <source>
        <dbReference type="EMBL" id="SEF61627.1"/>
    </source>
</evidence>
<evidence type="ECO:0000256" key="1">
    <source>
        <dbReference type="ARBA" id="ARBA00012423"/>
    </source>
</evidence>
<dbReference type="GO" id="GO:0102390">
    <property type="term" value="F:mycophenolic acid acyl-glucuronide esterase activity"/>
    <property type="evidence" value="ECO:0007669"/>
    <property type="project" value="UniProtKB-EC"/>
</dbReference>
<reference evidence="13 14" key="1">
    <citation type="submission" date="2016-10" db="EMBL/GenBank/DDBJ databases">
        <authorList>
            <person name="de Groot N.N."/>
        </authorList>
    </citation>
    <scope>NUCLEOTIDE SEQUENCE [LARGE SCALE GENOMIC DNA]</scope>
    <source>
        <strain evidence="13 14">DSM 26656</strain>
    </source>
</reference>
<comment type="catalytic activity">
    <reaction evidence="11">
        <text>mycophenolic acid O-acyl-beta-D-glucuronide + H2O = mycophenolate + D-glucuronate + H(+)</text>
        <dbReference type="Rhea" id="RHEA:34179"/>
        <dbReference type="ChEBI" id="CHEBI:15377"/>
        <dbReference type="ChEBI" id="CHEBI:15378"/>
        <dbReference type="ChEBI" id="CHEBI:58720"/>
        <dbReference type="ChEBI" id="CHEBI:62932"/>
        <dbReference type="ChEBI" id="CHEBI:66982"/>
        <dbReference type="EC" id="3.1.1.93"/>
    </reaction>
    <physiologicalReaction direction="left-to-right" evidence="11">
        <dbReference type="Rhea" id="RHEA:34180"/>
    </physiologicalReaction>
</comment>
<dbReference type="AlphaFoldDB" id="A0A1H5THZ4"/>
<dbReference type="PANTHER" id="PTHR16138:SF7">
    <property type="entry name" value="PALMITOYL-PROTEIN THIOESTERASE ABHD10, MITOCHONDRIAL"/>
    <property type="match status" value="1"/>
</dbReference>
<dbReference type="RefSeq" id="WP_146071263.1">
    <property type="nucleotide sequence ID" value="NZ_FNUY01000001.1"/>
</dbReference>
<gene>
    <name evidence="13" type="ORF">SAMN04488115_101641</name>
</gene>
<keyword evidence="14" id="KW-1185">Reference proteome</keyword>
<dbReference type="InterPro" id="IPR029058">
    <property type="entry name" value="AB_hydrolase_fold"/>
</dbReference>
<dbReference type="Pfam" id="PF12697">
    <property type="entry name" value="Abhydrolase_6"/>
    <property type="match status" value="1"/>
</dbReference>
<dbReference type="Proteomes" id="UP000236743">
    <property type="component" value="Unassembled WGS sequence"/>
</dbReference>
<evidence type="ECO:0000256" key="9">
    <source>
        <dbReference type="ARBA" id="ARBA00046047"/>
    </source>
</evidence>
<evidence type="ECO:0000256" key="11">
    <source>
        <dbReference type="ARBA" id="ARBA00047972"/>
    </source>
</evidence>
<evidence type="ECO:0000256" key="4">
    <source>
        <dbReference type="ARBA" id="ARBA00039132"/>
    </source>
</evidence>
<evidence type="ECO:0000256" key="2">
    <source>
        <dbReference type="ARBA" id="ARBA00022801"/>
    </source>
</evidence>
<sequence>MEPQAPQWLEVGEGTDQRRIALLAQDGEGAPVVWLGGFRSDMRATKAEALSDWAADAGRTFLRFDYAGHGESGGDFARWTLSHWLEDALAVIGAHCRARPILVGSSMGGWIALLAARNLLGTRLAPAGLVLIAPAVDFSEELMWAQMPDAIRETILRDGVWQRPSEYSPEPTPITRALIEDGRRHLLFGGEIATGCPVHILQGMRDPDVPWRHAIKLMEHLSSDPAVLTLVKDGDHRLSTTADIARLQAAVAGMATAP</sequence>
<dbReference type="EMBL" id="FNUY01000001">
    <property type="protein sequence ID" value="SEF61627.1"/>
    <property type="molecule type" value="Genomic_DNA"/>
</dbReference>
<dbReference type="PANTHER" id="PTHR16138">
    <property type="entry name" value="MYCOPHENOLIC ACID ACYL-GLUCURONIDE ESTERASE, MITOCHONDRIAL"/>
    <property type="match status" value="1"/>
</dbReference>
<keyword evidence="3" id="KW-0809">Transit peptide</keyword>
<feature type="domain" description="AB hydrolase-1" evidence="12">
    <location>
        <begin position="54"/>
        <end position="237"/>
    </location>
</feature>
<protein>
    <recommendedName>
        <fullName evidence="5">Palmitoyl-protein thioesterase ABHD10, mitochondrial</fullName>
        <ecNumber evidence="4">3.1.1.93</ecNumber>
        <ecNumber evidence="1">3.1.2.22</ecNumber>
    </recommendedName>
    <alternativeName>
        <fullName evidence="7">Acyl-protein thioesterase ABHD10</fullName>
    </alternativeName>
    <alternativeName>
        <fullName evidence="8">Alpha/beta hydrolase domain-containing protein 10</fullName>
    </alternativeName>
    <alternativeName>
        <fullName evidence="6">Mycophenolic acid acyl-glucuronide esterase, mitochondrial</fullName>
    </alternativeName>
</protein>
<comment type="catalytic activity">
    <reaction evidence="10">
        <text>S-hexadecanoyl-L-cysteinyl-[protein] + H2O = L-cysteinyl-[protein] + hexadecanoate + H(+)</text>
        <dbReference type="Rhea" id="RHEA:19233"/>
        <dbReference type="Rhea" id="RHEA-COMP:10131"/>
        <dbReference type="Rhea" id="RHEA-COMP:11032"/>
        <dbReference type="ChEBI" id="CHEBI:7896"/>
        <dbReference type="ChEBI" id="CHEBI:15377"/>
        <dbReference type="ChEBI" id="CHEBI:15378"/>
        <dbReference type="ChEBI" id="CHEBI:29950"/>
        <dbReference type="ChEBI" id="CHEBI:74151"/>
        <dbReference type="EC" id="3.1.2.22"/>
    </reaction>
    <physiologicalReaction direction="left-to-right" evidence="10">
        <dbReference type="Rhea" id="RHEA:19234"/>
    </physiologicalReaction>
</comment>
<dbReference type="SUPFAM" id="SSF53474">
    <property type="entry name" value="alpha/beta-Hydrolases"/>
    <property type="match status" value="1"/>
</dbReference>
<evidence type="ECO:0000256" key="7">
    <source>
        <dbReference type="ARBA" id="ARBA00042645"/>
    </source>
</evidence>
<dbReference type="EC" id="3.1.2.22" evidence="1"/>
<evidence type="ECO:0000256" key="10">
    <source>
        <dbReference type="ARBA" id="ARBA00047409"/>
    </source>
</evidence>
<accession>A0A1H5THZ4</accession>
<dbReference type="OrthoDB" id="9813296at2"/>
<organism evidence="13 14">
    <name type="scientific">Bosea lathyri</name>
    <dbReference type="NCBI Taxonomy" id="1036778"/>
    <lineage>
        <taxon>Bacteria</taxon>
        <taxon>Pseudomonadati</taxon>
        <taxon>Pseudomonadota</taxon>
        <taxon>Alphaproteobacteria</taxon>
        <taxon>Hyphomicrobiales</taxon>
        <taxon>Boseaceae</taxon>
        <taxon>Bosea</taxon>
    </lineage>
</organism>
<dbReference type="InterPro" id="IPR052382">
    <property type="entry name" value="ABHD10_acyl-thioesterase"/>
</dbReference>
<comment type="function">
    <text evidence="9">Acts as an acyl-protein thioesterase that hydrolyzes fatty acids from acylated residues in proteins. Regulates the mitochondrial S-depalmitoylation of the nucleophilic active site residue of peroxiredoxin-5/PRDX5, a key antioxidant protein, therefore modulating mitochondrial antioxidant ability. Also catalyzes the deglucuronidation of mycophenolic acid acyl-glucuronide, an active metabolite of the immunosuppressant drug mycophenolate.</text>
</comment>
<evidence type="ECO:0000259" key="12">
    <source>
        <dbReference type="Pfam" id="PF12697"/>
    </source>
</evidence>
<evidence type="ECO:0000256" key="3">
    <source>
        <dbReference type="ARBA" id="ARBA00022946"/>
    </source>
</evidence>
<dbReference type="GO" id="GO:0008474">
    <property type="term" value="F:palmitoyl-(protein) hydrolase activity"/>
    <property type="evidence" value="ECO:0007669"/>
    <property type="project" value="UniProtKB-EC"/>
</dbReference>
<evidence type="ECO:0000256" key="8">
    <source>
        <dbReference type="ARBA" id="ARBA00042704"/>
    </source>
</evidence>
<dbReference type="InterPro" id="IPR000073">
    <property type="entry name" value="AB_hydrolase_1"/>
</dbReference>
<name>A0A1H5THZ4_9HYPH</name>
<dbReference type="Gene3D" id="3.40.50.1820">
    <property type="entry name" value="alpha/beta hydrolase"/>
    <property type="match status" value="1"/>
</dbReference>